<protein>
    <recommendedName>
        <fullName evidence="4">EF-hand domain-containing protein</fullName>
    </recommendedName>
</protein>
<name>V6LDT9_9EUKA</name>
<accession>V6LDT9</accession>
<evidence type="ECO:0008006" key="4">
    <source>
        <dbReference type="Google" id="ProtNLM"/>
    </source>
</evidence>
<sequence>MDDIDPQQKNVLLQLFKILDTEQKSYLSADQVMLAVQSQGFTPELPEDVEQYDFSTFCAQFKITQRPKDKEDILKKLLVNLDNTFEGKVNMVHVRSLLKDNDYCDKIFKQLDVQNEETLQIEEFTRRLFRL</sequence>
<evidence type="ECO:0000313" key="2">
    <source>
        <dbReference type="EMBL" id="KAH0571544.1"/>
    </source>
</evidence>
<evidence type="ECO:0000313" key="3">
    <source>
        <dbReference type="Proteomes" id="UP000018208"/>
    </source>
</evidence>
<organism evidence="1">
    <name type="scientific">Spironucleus salmonicida</name>
    <dbReference type="NCBI Taxonomy" id="348837"/>
    <lineage>
        <taxon>Eukaryota</taxon>
        <taxon>Metamonada</taxon>
        <taxon>Diplomonadida</taxon>
        <taxon>Hexamitidae</taxon>
        <taxon>Hexamitinae</taxon>
        <taxon>Spironucleus</taxon>
    </lineage>
</organism>
<dbReference type="Proteomes" id="UP000018208">
    <property type="component" value="Unassembled WGS sequence"/>
</dbReference>
<evidence type="ECO:0000313" key="1">
    <source>
        <dbReference type="EMBL" id="EST42660.1"/>
    </source>
</evidence>
<dbReference type="EMBL" id="AUWU02000006">
    <property type="protein sequence ID" value="KAH0571544.1"/>
    <property type="molecule type" value="Genomic_DNA"/>
</dbReference>
<proteinExistence type="predicted"/>
<dbReference type="AlphaFoldDB" id="V6LDT9"/>
<reference evidence="2" key="2">
    <citation type="submission" date="2020-12" db="EMBL/GenBank/DDBJ databases">
        <title>New Spironucleus salmonicida genome in near-complete chromosomes.</title>
        <authorList>
            <person name="Xu F."/>
            <person name="Kurt Z."/>
            <person name="Jimenez-Gonzalez A."/>
            <person name="Astvaldsson A."/>
            <person name="Andersson J.O."/>
            <person name="Svard S.G."/>
        </authorList>
    </citation>
    <scope>NUCLEOTIDE SEQUENCE</scope>
    <source>
        <strain evidence="2">ATCC 50377</strain>
    </source>
</reference>
<dbReference type="EMBL" id="KI546157">
    <property type="protein sequence ID" value="EST42660.1"/>
    <property type="molecule type" value="Genomic_DNA"/>
</dbReference>
<keyword evidence="3" id="KW-1185">Reference proteome</keyword>
<dbReference type="InterPro" id="IPR011992">
    <property type="entry name" value="EF-hand-dom_pair"/>
</dbReference>
<dbReference type="Gene3D" id="1.10.238.10">
    <property type="entry name" value="EF-hand"/>
    <property type="match status" value="1"/>
</dbReference>
<dbReference type="VEuPathDB" id="GiardiaDB:SS50377_25732"/>
<reference evidence="1 2" key="1">
    <citation type="journal article" date="2014" name="PLoS Genet.">
        <title>The Genome of Spironucleus salmonicida Highlights a Fish Pathogen Adapted to Fluctuating Environments.</title>
        <authorList>
            <person name="Xu F."/>
            <person name="Jerlstrom-Hultqvist J."/>
            <person name="Einarsson E."/>
            <person name="Astvaldsson A."/>
            <person name="Svard S.G."/>
            <person name="Andersson J.O."/>
        </authorList>
    </citation>
    <scope>NUCLEOTIDE SEQUENCE</scope>
    <source>
        <strain evidence="2">ATCC 50377</strain>
    </source>
</reference>
<dbReference type="SUPFAM" id="SSF47473">
    <property type="entry name" value="EF-hand"/>
    <property type="match status" value="1"/>
</dbReference>
<gene>
    <name evidence="1" type="ORF">SS50377_17671</name>
    <name evidence="2" type="ORF">SS50377_25732</name>
</gene>